<evidence type="ECO:0000259" key="6">
    <source>
        <dbReference type="Pfam" id="PF08100"/>
    </source>
</evidence>
<keyword evidence="2 7" id="KW-0808">Transferase</keyword>
<evidence type="ECO:0000256" key="4">
    <source>
        <dbReference type="SAM" id="MobiDB-lite"/>
    </source>
</evidence>
<sequence>MGRLSWIKKIRLKSFPSSKRISKIFVEQGAMASSVSFESEGEEEEEEEPKKEHIPDPHPILALGHMYSPSRILLVAVELELFTILAAQGEMTRLEIQDALGLHPGATADFIDALVALGMLQKYKDGQQQQVVKYQNTPETGLFLDKARKQTYVGEALEECSRKHYLAWDDHGNFLKDKSREVEAVRDVIKACSTDAMRKLVKALQFDSSSFQPEEKHLRADAIFELGFGFWKSRLLLTAVEWRLFSHIASSKNEALSVEHVQSLYGIRQEVAKEFLDSLVEVKMLEKRRTKDGLVTHYANTIDGALFLDFLKPTYLGARMEYCSEELYRYWGKLPEALKTGKQQTDLPHKGAEDRYQVLYQDEERTSTYVYTMAYGIGHGMYSSAVRILDFSRFQTVVDIGGSSGQFACYIAQKNPHIQCTSTDLPQVKPIADRMIPDWECEDQVTAIASDCFKDPFPKADCVLLGMILSDWNLERKKLLIQKAYEALPAKGGALYAIDIFVDEERRENFFALVGCLQRFIDMGADAGISFTFSDYKGWCLEAGFVRVECVHILGPVSAGIAYKE</sequence>
<dbReference type="InterPro" id="IPR012967">
    <property type="entry name" value="COMT_dimerisation"/>
</dbReference>
<dbReference type="GO" id="GO:0046983">
    <property type="term" value="F:protein dimerization activity"/>
    <property type="evidence" value="ECO:0007669"/>
    <property type="project" value="InterPro"/>
</dbReference>
<evidence type="ECO:0000256" key="2">
    <source>
        <dbReference type="ARBA" id="ARBA00022679"/>
    </source>
</evidence>
<dbReference type="Pfam" id="PF08100">
    <property type="entry name" value="Dimerisation"/>
    <property type="match status" value="2"/>
</dbReference>
<organism evidence="7 8">
    <name type="scientific">Seminavis robusta</name>
    <dbReference type="NCBI Taxonomy" id="568900"/>
    <lineage>
        <taxon>Eukaryota</taxon>
        <taxon>Sar</taxon>
        <taxon>Stramenopiles</taxon>
        <taxon>Ochrophyta</taxon>
        <taxon>Bacillariophyta</taxon>
        <taxon>Bacillariophyceae</taxon>
        <taxon>Bacillariophycidae</taxon>
        <taxon>Naviculales</taxon>
        <taxon>Naviculaceae</taxon>
        <taxon>Seminavis</taxon>
    </lineage>
</organism>
<dbReference type="InterPro" id="IPR001077">
    <property type="entry name" value="COMT_C"/>
</dbReference>
<feature type="domain" description="O-methyltransferase dimerisation" evidence="6">
    <location>
        <begin position="225"/>
        <end position="308"/>
    </location>
</feature>
<keyword evidence="1" id="KW-0489">Methyltransferase</keyword>
<dbReference type="PANTHER" id="PTHR43712">
    <property type="entry name" value="PUTATIVE (AFU_ORTHOLOGUE AFUA_4G14580)-RELATED"/>
    <property type="match status" value="1"/>
</dbReference>
<dbReference type="InterPro" id="IPR036390">
    <property type="entry name" value="WH_DNA-bd_sf"/>
</dbReference>
<dbReference type="GO" id="GO:0032259">
    <property type="term" value="P:methylation"/>
    <property type="evidence" value="ECO:0007669"/>
    <property type="project" value="UniProtKB-KW"/>
</dbReference>
<dbReference type="SUPFAM" id="SSF46785">
    <property type="entry name" value="Winged helix' DNA-binding domain"/>
    <property type="match status" value="2"/>
</dbReference>
<protein>
    <submittedName>
        <fullName evidence="7">Tetracenomycin polyketide synthesis 8-O-methyl transferase TcmO</fullName>
    </submittedName>
</protein>
<comment type="caution">
    <text evidence="7">The sequence shown here is derived from an EMBL/GenBank/DDBJ whole genome shotgun (WGS) entry which is preliminary data.</text>
</comment>
<reference evidence="7" key="1">
    <citation type="submission" date="2020-06" db="EMBL/GenBank/DDBJ databases">
        <authorList>
            <consortium name="Plant Systems Biology data submission"/>
        </authorList>
    </citation>
    <scope>NUCLEOTIDE SEQUENCE</scope>
    <source>
        <strain evidence="7">D6</strain>
    </source>
</reference>
<accession>A0A9N8HS50</accession>
<dbReference type="InterPro" id="IPR036388">
    <property type="entry name" value="WH-like_DNA-bd_sf"/>
</dbReference>
<dbReference type="PROSITE" id="PS51683">
    <property type="entry name" value="SAM_OMT_II"/>
    <property type="match status" value="1"/>
</dbReference>
<feature type="domain" description="O-methyltransferase dimerisation" evidence="6">
    <location>
        <begin position="65"/>
        <end position="144"/>
    </location>
</feature>
<evidence type="ECO:0000313" key="7">
    <source>
        <dbReference type="EMBL" id="CAB9520783.1"/>
    </source>
</evidence>
<evidence type="ECO:0000313" key="8">
    <source>
        <dbReference type="Proteomes" id="UP001153069"/>
    </source>
</evidence>
<dbReference type="Gene3D" id="3.40.50.150">
    <property type="entry name" value="Vaccinia Virus protein VP39"/>
    <property type="match status" value="1"/>
</dbReference>
<proteinExistence type="predicted"/>
<dbReference type="InterPro" id="IPR016461">
    <property type="entry name" value="COMT-like"/>
</dbReference>
<dbReference type="OrthoDB" id="1606438at2759"/>
<dbReference type="GO" id="GO:0008171">
    <property type="term" value="F:O-methyltransferase activity"/>
    <property type="evidence" value="ECO:0007669"/>
    <property type="project" value="InterPro"/>
</dbReference>
<dbReference type="AlphaFoldDB" id="A0A9N8HS50"/>
<evidence type="ECO:0000256" key="1">
    <source>
        <dbReference type="ARBA" id="ARBA00022603"/>
    </source>
</evidence>
<dbReference type="Proteomes" id="UP001153069">
    <property type="component" value="Unassembled WGS sequence"/>
</dbReference>
<name>A0A9N8HS50_9STRA</name>
<evidence type="ECO:0000259" key="5">
    <source>
        <dbReference type="Pfam" id="PF00891"/>
    </source>
</evidence>
<dbReference type="Pfam" id="PF00891">
    <property type="entry name" value="Methyltransf_2"/>
    <property type="match status" value="1"/>
</dbReference>
<feature type="domain" description="O-methyltransferase C-terminal" evidence="5">
    <location>
        <begin position="331"/>
        <end position="545"/>
    </location>
</feature>
<feature type="region of interest" description="Disordered" evidence="4">
    <location>
        <begin position="34"/>
        <end position="57"/>
    </location>
</feature>
<gene>
    <name evidence="7" type="ORF">SEMRO_1134_G244940.1</name>
</gene>
<evidence type="ECO:0000256" key="3">
    <source>
        <dbReference type="ARBA" id="ARBA00022691"/>
    </source>
</evidence>
<keyword evidence="8" id="KW-1185">Reference proteome</keyword>
<dbReference type="SUPFAM" id="SSF53335">
    <property type="entry name" value="S-adenosyl-L-methionine-dependent methyltransferases"/>
    <property type="match status" value="1"/>
</dbReference>
<keyword evidence="3" id="KW-0949">S-adenosyl-L-methionine</keyword>
<dbReference type="CDD" id="cd02440">
    <property type="entry name" value="AdoMet_MTases"/>
    <property type="match status" value="1"/>
</dbReference>
<dbReference type="Gene3D" id="1.10.10.10">
    <property type="entry name" value="Winged helix-like DNA-binding domain superfamily/Winged helix DNA-binding domain"/>
    <property type="match status" value="2"/>
</dbReference>
<dbReference type="EMBL" id="CAICTM010001132">
    <property type="protein sequence ID" value="CAB9520783.1"/>
    <property type="molecule type" value="Genomic_DNA"/>
</dbReference>
<dbReference type="PANTHER" id="PTHR43712:SF2">
    <property type="entry name" value="O-METHYLTRANSFERASE CICE"/>
    <property type="match status" value="1"/>
</dbReference>
<dbReference type="InterPro" id="IPR029063">
    <property type="entry name" value="SAM-dependent_MTases_sf"/>
</dbReference>